<dbReference type="AlphaFoldDB" id="A0AAE1AQG7"/>
<evidence type="ECO:0000313" key="2">
    <source>
        <dbReference type="Proteomes" id="UP001283361"/>
    </source>
</evidence>
<sequence>MKVGVAYQSGSQADKRIDYARVSSTKATKPDVLFRHLSRVSQHKSKTLPLEKTRCRVGAASRQQPLIVIILIDKIQKHNSNTLISFSLWRRFR</sequence>
<dbReference type="EMBL" id="JAWDGP010001389">
    <property type="protein sequence ID" value="KAK3792155.1"/>
    <property type="molecule type" value="Genomic_DNA"/>
</dbReference>
<proteinExistence type="predicted"/>
<dbReference type="Proteomes" id="UP001283361">
    <property type="component" value="Unassembled WGS sequence"/>
</dbReference>
<evidence type="ECO:0000313" key="1">
    <source>
        <dbReference type="EMBL" id="KAK3792155.1"/>
    </source>
</evidence>
<reference evidence="1" key="1">
    <citation type="journal article" date="2023" name="G3 (Bethesda)">
        <title>A reference genome for the long-term kleptoplast-retaining sea slug Elysia crispata morphotype clarki.</title>
        <authorList>
            <person name="Eastman K.E."/>
            <person name="Pendleton A.L."/>
            <person name="Shaikh M.A."/>
            <person name="Suttiyut T."/>
            <person name="Ogas R."/>
            <person name="Tomko P."/>
            <person name="Gavelis G."/>
            <person name="Widhalm J.R."/>
            <person name="Wisecaver J.H."/>
        </authorList>
    </citation>
    <scope>NUCLEOTIDE SEQUENCE</scope>
    <source>
        <strain evidence="1">ECLA1</strain>
    </source>
</reference>
<organism evidence="1 2">
    <name type="scientific">Elysia crispata</name>
    <name type="common">lettuce slug</name>
    <dbReference type="NCBI Taxonomy" id="231223"/>
    <lineage>
        <taxon>Eukaryota</taxon>
        <taxon>Metazoa</taxon>
        <taxon>Spiralia</taxon>
        <taxon>Lophotrochozoa</taxon>
        <taxon>Mollusca</taxon>
        <taxon>Gastropoda</taxon>
        <taxon>Heterobranchia</taxon>
        <taxon>Euthyneura</taxon>
        <taxon>Panpulmonata</taxon>
        <taxon>Sacoglossa</taxon>
        <taxon>Placobranchoidea</taxon>
        <taxon>Plakobranchidae</taxon>
        <taxon>Elysia</taxon>
    </lineage>
</organism>
<comment type="caution">
    <text evidence="1">The sequence shown here is derived from an EMBL/GenBank/DDBJ whole genome shotgun (WGS) entry which is preliminary data.</text>
</comment>
<accession>A0AAE1AQG7</accession>
<name>A0AAE1AQG7_9GAST</name>
<keyword evidence="2" id="KW-1185">Reference proteome</keyword>
<gene>
    <name evidence="1" type="ORF">RRG08_055417</name>
</gene>
<protein>
    <submittedName>
        <fullName evidence="1">Uncharacterized protein</fullName>
    </submittedName>
</protein>